<dbReference type="InterPro" id="IPR011712">
    <property type="entry name" value="Sig_transdc_His_kin_sub3_dim/P"/>
</dbReference>
<comment type="catalytic activity">
    <reaction evidence="1">
        <text>ATP + protein L-histidine = ADP + protein N-phospho-L-histidine.</text>
        <dbReference type="EC" id="2.7.13.3"/>
    </reaction>
</comment>
<dbReference type="InterPro" id="IPR050482">
    <property type="entry name" value="Sensor_HK_TwoCompSys"/>
</dbReference>
<dbReference type="InterPro" id="IPR017205">
    <property type="entry name" value="Sig_transdc_His_kinase_ChrS"/>
</dbReference>
<evidence type="ECO:0000256" key="5">
    <source>
        <dbReference type="ARBA" id="ARBA00022741"/>
    </source>
</evidence>
<proteinExistence type="predicted"/>
<dbReference type="GO" id="GO:0005524">
    <property type="term" value="F:ATP binding"/>
    <property type="evidence" value="ECO:0007669"/>
    <property type="project" value="UniProtKB-KW"/>
</dbReference>
<evidence type="ECO:0000256" key="9">
    <source>
        <dbReference type="SAM" id="Phobius"/>
    </source>
</evidence>
<dbReference type="GO" id="GO:0000155">
    <property type="term" value="F:phosphorelay sensor kinase activity"/>
    <property type="evidence" value="ECO:0007669"/>
    <property type="project" value="InterPro"/>
</dbReference>
<evidence type="ECO:0000313" key="12">
    <source>
        <dbReference type="Proteomes" id="UP000272503"/>
    </source>
</evidence>
<feature type="transmembrane region" description="Helical" evidence="9">
    <location>
        <begin position="113"/>
        <end position="130"/>
    </location>
</feature>
<comment type="caution">
    <text evidence="11">The sequence shown here is derived from an EMBL/GenBank/DDBJ whole genome shotgun (WGS) entry which is preliminary data.</text>
</comment>
<accession>A0A3L7AD86</accession>
<keyword evidence="6 11" id="KW-0418">Kinase</keyword>
<feature type="transmembrane region" description="Helical" evidence="9">
    <location>
        <begin position="12"/>
        <end position="32"/>
    </location>
</feature>
<organism evidence="11 12">
    <name type="scientific">Mycetocola tolaasinivorans</name>
    <dbReference type="NCBI Taxonomy" id="76635"/>
    <lineage>
        <taxon>Bacteria</taxon>
        <taxon>Bacillati</taxon>
        <taxon>Actinomycetota</taxon>
        <taxon>Actinomycetes</taxon>
        <taxon>Micrococcales</taxon>
        <taxon>Microbacteriaceae</taxon>
        <taxon>Mycetocola</taxon>
    </lineage>
</organism>
<dbReference type="PIRSF" id="PIRSF037434">
    <property type="entry name" value="STHK_ChrS"/>
    <property type="match status" value="1"/>
</dbReference>
<dbReference type="GO" id="GO:0046983">
    <property type="term" value="F:protein dimerization activity"/>
    <property type="evidence" value="ECO:0007669"/>
    <property type="project" value="InterPro"/>
</dbReference>
<keyword evidence="3" id="KW-0597">Phosphoprotein</keyword>
<keyword evidence="9" id="KW-0472">Membrane</keyword>
<evidence type="ECO:0000256" key="2">
    <source>
        <dbReference type="ARBA" id="ARBA00012438"/>
    </source>
</evidence>
<evidence type="ECO:0000256" key="6">
    <source>
        <dbReference type="ARBA" id="ARBA00022777"/>
    </source>
</evidence>
<keyword evidence="12" id="KW-1185">Reference proteome</keyword>
<keyword evidence="5" id="KW-0547">Nucleotide-binding</keyword>
<dbReference type="GO" id="GO:0016020">
    <property type="term" value="C:membrane"/>
    <property type="evidence" value="ECO:0007669"/>
    <property type="project" value="InterPro"/>
</dbReference>
<dbReference type="PANTHER" id="PTHR24421">
    <property type="entry name" value="NITRATE/NITRITE SENSOR PROTEIN NARX-RELATED"/>
    <property type="match status" value="1"/>
</dbReference>
<keyword evidence="4" id="KW-0808">Transferase</keyword>
<protein>
    <recommendedName>
        <fullName evidence="2">histidine kinase</fullName>
        <ecNumber evidence="2">2.7.13.3</ecNumber>
    </recommendedName>
</protein>
<dbReference type="EMBL" id="RCUX01000001">
    <property type="protein sequence ID" value="RLP77770.1"/>
    <property type="molecule type" value="Genomic_DNA"/>
</dbReference>
<feature type="transmembrane region" description="Helical" evidence="9">
    <location>
        <begin position="72"/>
        <end position="101"/>
    </location>
</feature>
<feature type="transmembrane region" description="Helical" evidence="9">
    <location>
        <begin position="39"/>
        <end position="60"/>
    </location>
</feature>
<evidence type="ECO:0000256" key="1">
    <source>
        <dbReference type="ARBA" id="ARBA00000085"/>
    </source>
</evidence>
<evidence type="ECO:0000256" key="8">
    <source>
        <dbReference type="ARBA" id="ARBA00023012"/>
    </source>
</evidence>
<gene>
    <name evidence="11" type="ORF">D9V32_00080</name>
</gene>
<sequence>MRDMTVRRGWDIAVSVCLVMLTLLAVLSSVNTEISRIPLAVRGVLLAVGLAALLAYYLIWARPRLGTESEGWGVLAVVVIGALLTLSSPNMFTAQVIIYPLIWQGSRGLRRPVIVSALAAIAMTTTSILGAANPDWISSAIAIGLVSYAFNLAMGLWISGIARVGSENARLYAELQLRQEEIAALNRDAGAMHERGRLSRDLHDTVAQTLTGVVMLSRSALRQAESGSPKLVDTVRLIESSAAEALAETRAMVAMASSLEESTLAETLERFCTRFSRETGISVDLRLGLDQATVLTRAEEVILLRCVQEGLANVRKHSGANAVRIETARTDAGIRLTLADNGRGPGASIAVVGGQFGLAGLAERLAGVGGAVALAADPGGGALLSVDLPLASVAAPIPKPRASDTTEDHA</sequence>
<feature type="transmembrane region" description="Helical" evidence="9">
    <location>
        <begin position="136"/>
        <end position="158"/>
    </location>
</feature>
<dbReference type="Proteomes" id="UP000272503">
    <property type="component" value="Unassembled WGS sequence"/>
</dbReference>
<dbReference type="InterPro" id="IPR036890">
    <property type="entry name" value="HATPase_C_sf"/>
</dbReference>
<feature type="domain" description="Signal transduction histidine kinase subgroup 3 dimerisation and phosphoacceptor" evidence="10">
    <location>
        <begin position="194"/>
        <end position="253"/>
    </location>
</feature>
<name>A0A3L7AD86_9MICO</name>
<keyword evidence="9" id="KW-1133">Transmembrane helix</keyword>
<dbReference type="SUPFAM" id="SSF55874">
    <property type="entry name" value="ATPase domain of HSP90 chaperone/DNA topoisomerase II/histidine kinase"/>
    <property type="match status" value="1"/>
</dbReference>
<dbReference type="OrthoDB" id="144293at2"/>
<dbReference type="Gene3D" id="3.30.565.10">
    <property type="entry name" value="Histidine kinase-like ATPase, C-terminal domain"/>
    <property type="match status" value="1"/>
</dbReference>
<dbReference type="Gene3D" id="1.20.5.1930">
    <property type="match status" value="1"/>
</dbReference>
<evidence type="ECO:0000256" key="7">
    <source>
        <dbReference type="ARBA" id="ARBA00022840"/>
    </source>
</evidence>
<dbReference type="PANTHER" id="PTHR24421:SF10">
    <property type="entry name" value="NITRATE_NITRITE SENSOR PROTEIN NARQ"/>
    <property type="match status" value="1"/>
</dbReference>
<evidence type="ECO:0000313" key="11">
    <source>
        <dbReference type="EMBL" id="RLP77770.1"/>
    </source>
</evidence>
<keyword evidence="8" id="KW-0902">Two-component regulatory system</keyword>
<evidence type="ECO:0000256" key="4">
    <source>
        <dbReference type="ARBA" id="ARBA00022679"/>
    </source>
</evidence>
<keyword evidence="7" id="KW-0067">ATP-binding</keyword>
<dbReference type="CDD" id="cd16917">
    <property type="entry name" value="HATPase_UhpB-NarQ-NarX-like"/>
    <property type="match status" value="1"/>
</dbReference>
<dbReference type="EC" id="2.7.13.3" evidence="2"/>
<evidence type="ECO:0000259" key="10">
    <source>
        <dbReference type="Pfam" id="PF07730"/>
    </source>
</evidence>
<keyword evidence="9" id="KW-0812">Transmembrane</keyword>
<dbReference type="Pfam" id="PF07730">
    <property type="entry name" value="HisKA_3"/>
    <property type="match status" value="1"/>
</dbReference>
<dbReference type="AlphaFoldDB" id="A0A3L7AD86"/>
<evidence type="ECO:0000256" key="3">
    <source>
        <dbReference type="ARBA" id="ARBA00022553"/>
    </source>
</evidence>
<reference evidence="11 12" key="1">
    <citation type="submission" date="2018-10" db="EMBL/GenBank/DDBJ databases">
        <authorList>
            <person name="Li J."/>
        </authorList>
    </citation>
    <scope>NUCLEOTIDE SEQUENCE [LARGE SCALE GENOMIC DNA]</scope>
    <source>
        <strain evidence="11 12">IF 016277</strain>
    </source>
</reference>